<evidence type="ECO:0000256" key="4">
    <source>
        <dbReference type="ARBA" id="ARBA00023136"/>
    </source>
</evidence>
<dbReference type="PANTHER" id="PTHR43077">
    <property type="entry name" value="TRANSPORT PERMEASE YVFS-RELATED"/>
    <property type="match status" value="1"/>
</dbReference>
<evidence type="ECO:0000256" key="5">
    <source>
        <dbReference type="SAM" id="Phobius"/>
    </source>
</evidence>
<dbReference type="Proteomes" id="UP000245283">
    <property type="component" value="Unassembled WGS sequence"/>
</dbReference>
<feature type="transmembrane region" description="Helical" evidence="5">
    <location>
        <begin position="530"/>
        <end position="551"/>
    </location>
</feature>
<comment type="caution">
    <text evidence="7">The sequence shown here is derived from an EMBL/GenBank/DDBJ whole genome shotgun (WGS) entry which is preliminary data.</text>
</comment>
<gene>
    <name evidence="7" type="ORF">DD236_06845</name>
</gene>
<feature type="transmembrane region" description="Helical" evidence="5">
    <location>
        <begin position="21"/>
        <end position="44"/>
    </location>
</feature>
<feature type="transmembrane region" description="Helical" evidence="5">
    <location>
        <begin position="632"/>
        <end position="651"/>
    </location>
</feature>
<dbReference type="EMBL" id="QETB01000003">
    <property type="protein sequence ID" value="PWF26561.1"/>
    <property type="molecule type" value="Genomic_DNA"/>
</dbReference>
<dbReference type="InterPro" id="IPR017501">
    <property type="entry name" value="Phage_infect_YhgE_C"/>
</dbReference>
<comment type="subcellular location">
    <subcellularLocation>
        <location evidence="1">Membrane</location>
        <topology evidence="1">Multi-pass membrane protein</topology>
    </subcellularLocation>
</comment>
<evidence type="ECO:0000256" key="3">
    <source>
        <dbReference type="ARBA" id="ARBA00022989"/>
    </source>
</evidence>
<feature type="transmembrane region" description="Helical" evidence="5">
    <location>
        <begin position="686"/>
        <end position="707"/>
    </location>
</feature>
<reference evidence="8" key="1">
    <citation type="submission" date="2018-05" db="EMBL/GenBank/DDBJ databases">
        <authorList>
            <person name="Li Y."/>
        </authorList>
    </citation>
    <scope>NUCLEOTIDE SEQUENCE [LARGE SCALE GENOMIC DNA]</scope>
    <source>
        <strain evidence="8">sk1b4</strain>
    </source>
</reference>
<keyword evidence="2 5" id="KW-0812">Transmembrane</keyword>
<keyword evidence="8" id="KW-1185">Reference proteome</keyword>
<dbReference type="OrthoDB" id="9811483at2"/>
<dbReference type="InterPro" id="IPR013525">
    <property type="entry name" value="ABC2_TM"/>
</dbReference>
<feature type="transmembrane region" description="Helical" evidence="5">
    <location>
        <begin position="600"/>
        <end position="620"/>
    </location>
</feature>
<feature type="transmembrane region" description="Helical" evidence="5">
    <location>
        <begin position="572"/>
        <end position="594"/>
    </location>
</feature>
<dbReference type="SUPFAM" id="SSF58104">
    <property type="entry name" value="Methyl-accepting chemotaxis protein (MCP) signaling domain"/>
    <property type="match status" value="1"/>
</dbReference>
<keyword evidence="3 5" id="KW-1133">Transmembrane helix</keyword>
<feature type="domain" description="ABC-2 type transporter transmembrane" evidence="6">
    <location>
        <begin position="430"/>
        <end position="705"/>
    </location>
</feature>
<evidence type="ECO:0000313" key="7">
    <source>
        <dbReference type="EMBL" id="PWF26561.1"/>
    </source>
</evidence>
<dbReference type="Pfam" id="PF12698">
    <property type="entry name" value="ABC2_membrane_3"/>
    <property type="match status" value="2"/>
</dbReference>
<dbReference type="Gene3D" id="3.40.1710.10">
    <property type="entry name" value="abc type-2 transporter like domain"/>
    <property type="match status" value="1"/>
</dbReference>
<name>A0A2V1K8A2_9ACTO</name>
<evidence type="ECO:0000259" key="6">
    <source>
        <dbReference type="Pfam" id="PF12698"/>
    </source>
</evidence>
<evidence type="ECO:0000313" key="8">
    <source>
        <dbReference type="Proteomes" id="UP000245283"/>
    </source>
</evidence>
<dbReference type="GO" id="GO:0016020">
    <property type="term" value="C:membrane"/>
    <property type="evidence" value="ECO:0007669"/>
    <property type="project" value="UniProtKB-SubCell"/>
</dbReference>
<accession>A0A2V1K8A2</accession>
<dbReference type="NCBIfam" id="TIGR03062">
    <property type="entry name" value="pip_yhgE_Cterm"/>
    <property type="match status" value="1"/>
</dbReference>
<proteinExistence type="predicted"/>
<dbReference type="AlphaFoldDB" id="A0A2V1K8A2"/>
<protein>
    <submittedName>
        <fullName evidence="7">YhgE/Pip domain-containing protein</fullName>
    </submittedName>
</protein>
<keyword evidence="4 5" id="KW-0472">Membrane</keyword>
<sequence>MRNILGLIVGDVRRASQSVMAWTVVFGLVIIPSLFAWFNVLASWDPFGSTGNLKVAVANSDAGYQSDVVPIPINVGDQVLSELRANDDLDWIITSEEDALDGTRSGEYYAAIVLPESFSEDMLTFYAEGAERTHIDYYTNDKKNSVAPIITGQGADAVSAQINEVFTKTLGDVALGLVSSLSDFLSDGDTEAVLTNLESRLGDISTQLLNNAQTADMFTALIDSSIPLIDSSAGIIESAGASFDDAKGAVGTGVDAVGDLQSNLGSATGALEEALGATADSFDALGGQIDDIFANLDSVSEDGGAGLGTVADQVQQQIDNYTNLRDSLESDVGPLVPDVLQGQFDAVIAKVDDAIARQQSLHDKIVAAQDDIANGNGSVQETHQGLKDSVAETKASIEDAKAAYSTGLKPKLDDLSGQLSAIGSDAKAIEQDLSGISGTLSGAGDSIKGALEEAQQVTAKLSDTLTDMAGKFEDVQKAAADAAESGDLSTLTEAIGSNPDVLATSLAEPVGVDRTPVFPVASFGAGMTPLYLVLSLWVGALLMAVAIRADVGSEVVPERGRLTNTQKYVGRYGIFALIGLAQSTLVTLGLIFFIEVEPVHPFLLMLTGWVASLVFSLMIYTFTVAFGNLGKAIGVILLVIQIAGAGGSYPLELLPNWFQNISPFLPATHAIDAARAAMAGTYGGDYWQSILLLLAFVLPVLLLGLVLRRPLISFNRSLREDLESTKLM</sequence>
<organism evidence="7 8">
    <name type="scientific">Ancrocorticia populi</name>
    <dbReference type="NCBI Taxonomy" id="2175228"/>
    <lineage>
        <taxon>Bacteria</taxon>
        <taxon>Bacillati</taxon>
        <taxon>Actinomycetota</taxon>
        <taxon>Actinomycetes</taxon>
        <taxon>Actinomycetales</taxon>
        <taxon>Actinomycetaceae</taxon>
        <taxon>Ancrocorticia</taxon>
    </lineage>
</organism>
<feature type="domain" description="ABC-2 type transporter transmembrane" evidence="6">
    <location>
        <begin position="24"/>
        <end position="166"/>
    </location>
</feature>
<evidence type="ECO:0000256" key="2">
    <source>
        <dbReference type="ARBA" id="ARBA00022692"/>
    </source>
</evidence>
<dbReference type="PANTHER" id="PTHR43077:SF10">
    <property type="entry name" value="TRANSPORT PERMEASE PROTEIN"/>
    <property type="match status" value="1"/>
</dbReference>
<dbReference type="NCBIfam" id="TIGR03061">
    <property type="entry name" value="pip_yhgE_Nterm"/>
    <property type="match status" value="1"/>
</dbReference>
<evidence type="ECO:0000256" key="1">
    <source>
        <dbReference type="ARBA" id="ARBA00004141"/>
    </source>
</evidence>
<dbReference type="InterPro" id="IPR051328">
    <property type="entry name" value="T7SS_ABC-Transporter"/>
</dbReference>
<dbReference type="RefSeq" id="WP_109093634.1">
    <property type="nucleotide sequence ID" value="NZ_QETB01000003.1"/>
</dbReference>
<dbReference type="GO" id="GO:0140359">
    <property type="term" value="F:ABC-type transporter activity"/>
    <property type="evidence" value="ECO:0007669"/>
    <property type="project" value="InterPro"/>
</dbReference>
<dbReference type="InterPro" id="IPR017500">
    <property type="entry name" value="Phage_infect_YhgE_N"/>
</dbReference>